<protein>
    <recommendedName>
        <fullName evidence="2">F-box domain-containing protein</fullName>
    </recommendedName>
</protein>
<evidence type="ECO:0000256" key="1">
    <source>
        <dbReference type="SAM" id="MobiDB-lite"/>
    </source>
</evidence>
<gene>
    <name evidence="3" type="ORF">EMPS_06557</name>
</gene>
<accession>A0A9P3LXJ3</accession>
<dbReference type="InterPro" id="IPR032675">
    <property type="entry name" value="LRR_dom_sf"/>
</dbReference>
<dbReference type="Pfam" id="PF00646">
    <property type="entry name" value="F-box"/>
    <property type="match status" value="1"/>
</dbReference>
<evidence type="ECO:0000313" key="3">
    <source>
        <dbReference type="EMBL" id="GJJ74199.1"/>
    </source>
</evidence>
<comment type="caution">
    <text evidence="3">The sequence shown here is derived from an EMBL/GenBank/DDBJ whole genome shotgun (WGS) entry which is preliminary data.</text>
</comment>
<dbReference type="EMBL" id="BQFW01000008">
    <property type="protein sequence ID" value="GJJ74199.1"/>
    <property type="molecule type" value="Genomic_DNA"/>
</dbReference>
<keyword evidence="4" id="KW-1185">Reference proteome</keyword>
<name>A0A9P3LXJ3_9FUNG</name>
<feature type="domain" description="F-box" evidence="2">
    <location>
        <begin position="2"/>
        <end position="34"/>
    </location>
</feature>
<sequence>MNLPAEIWWEIARDISLKDKASSVLVCKSWNQIFITQLYQAIDLRHQKRDQGKKEETPLQDDSPVMSATTDSNSSTSDETMPVSMATIRKYSHLIRELKLCVASPYLRELPRSVNSLLRLHLESPPGEKDVVYDSLDRKGLARLLSYNQKIQHITFNRLAYRGAHKLFYQVSAFCQRLQTLEVTDSFLRFVDLPSIIQKNPNLNRLAFSNGYERYCLYTPIPKPWQGPLPRLSALTFGRTSRTVRTLTSSQVNSLLHSIPVAQLKVTERHISERAMTKILDSLPMATKLNLNCSGFGTQSMSALGRFFNSLTTLDLTRSIRLMNWMNEVILAACPQLVDLGISDLDLDGLFEVERREGKEAAVVTVMKHLNINIDNVSLYSWACVGLQRFRVTSLVWPMTLDRQMLAVSHLLALKRLKHLQFEEVTLLRNRYCGSESDPKICWKEGDFGRRKLDQDSETKWMTEAWPDLRSFRMMTKSFSTVTSHILDST</sequence>
<dbReference type="AlphaFoldDB" id="A0A9P3LXJ3"/>
<dbReference type="Gene3D" id="3.80.10.10">
    <property type="entry name" value="Ribonuclease Inhibitor"/>
    <property type="match status" value="1"/>
</dbReference>
<reference evidence="3" key="1">
    <citation type="submission" date="2021-11" db="EMBL/GenBank/DDBJ databases">
        <authorList>
            <person name="Herlambang A."/>
            <person name="Guo Y."/>
            <person name="Takashima Y."/>
            <person name="Nishizawa T."/>
        </authorList>
    </citation>
    <scope>NUCLEOTIDE SEQUENCE</scope>
    <source>
        <strain evidence="3">E1425</strain>
    </source>
</reference>
<proteinExistence type="predicted"/>
<evidence type="ECO:0000259" key="2">
    <source>
        <dbReference type="Pfam" id="PF00646"/>
    </source>
</evidence>
<dbReference type="SUPFAM" id="SSF52047">
    <property type="entry name" value="RNI-like"/>
    <property type="match status" value="1"/>
</dbReference>
<organism evidence="3 4">
    <name type="scientific">Entomortierella parvispora</name>
    <dbReference type="NCBI Taxonomy" id="205924"/>
    <lineage>
        <taxon>Eukaryota</taxon>
        <taxon>Fungi</taxon>
        <taxon>Fungi incertae sedis</taxon>
        <taxon>Mucoromycota</taxon>
        <taxon>Mortierellomycotina</taxon>
        <taxon>Mortierellomycetes</taxon>
        <taxon>Mortierellales</taxon>
        <taxon>Mortierellaceae</taxon>
        <taxon>Entomortierella</taxon>
    </lineage>
</organism>
<dbReference type="SUPFAM" id="SSF81383">
    <property type="entry name" value="F-box domain"/>
    <property type="match status" value="1"/>
</dbReference>
<dbReference type="Proteomes" id="UP000827284">
    <property type="component" value="Unassembled WGS sequence"/>
</dbReference>
<evidence type="ECO:0000313" key="4">
    <source>
        <dbReference type="Proteomes" id="UP000827284"/>
    </source>
</evidence>
<dbReference type="InterPro" id="IPR001810">
    <property type="entry name" value="F-box_dom"/>
</dbReference>
<feature type="region of interest" description="Disordered" evidence="1">
    <location>
        <begin position="49"/>
        <end position="81"/>
    </location>
</feature>
<dbReference type="InterPro" id="IPR036047">
    <property type="entry name" value="F-box-like_dom_sf"/>
</dbReference>
<reference evidence="3" key="2">
    <citation type="journal article" date="2022" name="Microbiol. Resour. Announc.">
        <title>Whole-Genome Sequence of Entomortierella parvispora E1425, a Mucoromycotan Fungus Associated with Burkholderiaceae-Related Endosymbiotic Bacteria.</title>
        <authorList>
            <person name="Herlambang A."/>
            <person name="Guo Y."/>
            <person name="Takashima Y."/>
            <person name="Narisawa K."/>
            <person name="Ohta H."/>
            <person name="Nishizawa T."/>
        </authorList>
    </citation>
    <scope>NUCLEOTIDE SEQUENCE</scope>
    <source>
        <strain evidence="3">E1425</strain>
    </source>
</reference>
<feature type="compositionally biased region" description="Low complexity" evidence="1">
    <location>
        <begin position="67"/>
        <end position="80"/>
    </location>
</feature>